<organism evidence="2">
    <name type="scientific">Arcella intermedia</name>
    <dbReference type="NCBI Taxonomy" id="1963864"/>
    <lineage>
        <taxon>Eukaryota</taxon>
        <taxon>Amoebozoa</taxon>
        <taxon>Tubulinea</taxon>
        <taxon>Elardia</taxon>
        <taxon>Arcellinida</taxon>
        <taxon>Sphaerothecina</taxon>
        <taxon>Arcellidae</taxon>
        <taxon>Arcella</taxon>
    </lineage>
</organism>
<evidence type="ECO:0000313" key="2">
    <source>
        <dbReference type="EMBL" id="NDV41474.1"/>
    </source>
</evidence>
<dbReference type="PANTHER" id="PTHR39948">
    <property type="entry name" value="GEO11419P1"/>
    <property type="match status" value="1"/>
</dbReference>
<accession>A0A6B2LWL6</accession>
<sequence length="72" mass="8161">MANASCLCWGLIWLIILLAIGWWIGFFCGWLWVLLSPITVCCDCLRPVTDLFERGMKVPKTCAENMMKGSSF</sequence>
<feature type="transmembrane region" description="Helical" evidence="1">
    <location>
        <begin position="12"/>
        <end position="35"/>
    </location>
</feature>
<keyword evidence="1" id="KW-1133">Transmembrane helix</keyword>
<evidence type="ECO:0000256" key="1">
    <source>
        <dbReference type="SAM" id="Phobius"/>
    </source>
</evidence>
<keyword evidence="1" id="KW-0472">Membrane</keyword>
<keyword evidence="1" id="KW-0812">Transmembrane</keyword>
<reference evidence="2" key="1">
    <citation type="journal article" date="2020" name="J. Eukaryot. Microbiol.">
        <title>De novo Sequencing, Assembly and Annotation of the Transcriptome for the Free-Living Testate Amoeba Arcella intermedia.</title>
        <authorList>
            <person name="Ribeiro G.M."/>
            <person name="Porfirio-Sousa A.L."/>
            <person name="Maurer-Alcala X.X."/>
            <person name="Katz L.A."/>
            <person name="Lahr D.J.G."/>
        </authorList>
    </citation>
    <scope>NUCLEOTIDE SEQUENCE</scope>
</reference>
<name>A0A6B2LWL6_9EUKA</name>
<dbReference type="EMBL" id="GIBP01012505">
    <property type="protein sequence ID" value="NDV41474.1"/>
    <property type="molecule type" value="Transcribed_RNA"/>
</dbReference>
<proteinExistence type="predicted"/>
<dbReference type="AlphaFoldDB" id="A0A6B2LWL6"/>
<protein>
    <submittedName>
        <fullName evidence="2">Uncharacterized protein</fullName>
    </submittedName>
</protein>
<dbReference type="PANTHER" id="PTHR39948:SF1">
    <property type="entry name" value="GEO11419P1"/>
    <property type="match status" value="1"/>
</dbReference>